<evidence type="ECO:0000256" key="2">
    <source>
        <dbReference type="ARBA" id="ARBA00022490"/>
    </source>
</evidence>
<dbReference type="InterPro" id="IPR001763">
    <property type="entry name" value="Rhodanese-like_dom"/>
</dbReference>
<evidence type="ECO:0000259" key="8">
    <source>
        <dbReference type="PROSITE" id="PS50206"/>
    </source>
</evidence>
<dbReference type="SUPFAM" id="SSF52821">
    <property type="entry name" value="Rhodanese/Cell cycle control phosphatase"/>
    <property type="match status" value="2"/>
</dbReference>
<keyword evidence="3 6" id="KW-0808">Transferase</keyword>
<keyword evidence="10" id="KW-1185">Reference proteome</keyword>
<proteinExistence type="predicted"/>
<dbReference type="Pfam" id="PF00581">
    <property type="entry name" value="Rhodanese"/>
    <property type="match status" value="2"/>
</dbReference>
<evidence type="ECO:0000313" key="10">
    <source>
        <dbReference type="Proteomes" id="UP000011717"/>
    </source>
</evidence>
<dbReference type="Proteomes" id="UP000011717">
    <property type="component" value="Unassembled WGS sequence"/>
</dbReference>
<accession>M2U513</accession>
<dbReference type="PANTHER" id="PTHR11364:SF27">
    <property type="entry name" value="SULFURTRANSFERASE"/>
    <property type="match status" value="1"/>
</dbReference>
<dbReference type="GO" id="GO:0016784">
    <property type="term" value="F:3-mercaptopyruvate sulfurtransferase activity"/>
    <property type="evidence" value="ECO:0007669"/>
    <property type="project" value="UniProtKB-EC"/>
</dbReference>
<dbReference type="CDD" id="cd01449">
    <property type="entry name" value="TST_Repeat_2"/>
    <property type="match status" value="1"/>
</dbReference>
<dbReference type="InterPro" id="IPR036873">
    <property type="entry name" value="Rhodanese-like_dom_sf"/>
</dbReference>
<keyword evidence="4" id="KW-0677">Repeat</keyword>
<dbReference type="Gene3D" id="3.40.250.10">
    <property type="entry name" value="Rhodanese-like domain"/>
    <property type="match status" value="2"/>
</dbReference>
<dbReference type="PROSITE" id="PS50206">
    <property type="entry name" value="RHODANESE_3"/>
    <property type="match status" value="2"/>
</dbReference>
<feature type="domain" description="Rhodanese" evidence="8">
    <location>
        <begin position="15"/>
        <end position="129"/>
    </location>
</feature>
<dbReference type="SMART" id="SM00450">
    <property type="entry name" value="RHOD"/>
    <property type="match status" value="2"/>
</dbReference>
<sequence length="277" mass="30207">MDSLVSTQWLAEEMETPDLRIVDATYFLDQDARPRFEAAHIPGAVFMDLSQLADPESPLPGMLPAPERFASRMQALGLGDGSRIVVYDDSPLKSAARAWWMLRTFGAHEVAILDGGLAKWREEGRPLDSGKTSVRHRHFTVWKDEGAVRDLHDMKENLKTGSEQTVDARPAARFTGKEPESRPGVAAGHMPGARNLPHDRLFNDDGTWKSEAEMRALFEDAGIDPGRPVVTTCGSGVTAAVLSFALHRIGASDVALYDGSWSEWGSAPDTEKAVGPA</sequence>
<gene>
    <name evidence="9" type="ORF">C725_1720</name>
</gene>
<evidence type="ECO:0000256" key="1">
    <source>
        <dbReference type="ARBA" id="ARBA00004496"/>
    </source>
</evidence>
<evidence type="ECO:0000256" key="3">
    <source>
        <dbReference type="ARBA" id="ARBA00022679"/>
    </source>
</evidence>
<dbReference type="InterPro" id="IPR045078">
    <property type="entry name" value="TST/MPST-like"/>
</dbReference>
<dbReference type="FunFam" id="3.40.250.10:FF:000015">
    <property type="entry name" value="Sulfurtransferase"/>
    <property type="match status" value="1"/>
</dbReference>
<dbReference type="GO" id="GO:0005737">
    <property type="term" value="C:cytoplasm"/>
    <property type="evidence" value="ECO:0007669"/>
    <property type="project" value="UniProtKB-SubCell"/>
</dbReference>
<dbReference type="AlphaFoldDB" id="M2U513"/>
<dbReference type="RefSeq" id="WP_008601872.1">
    <property type="nucleotide sequence ID" value="NZ_AMRV01000004.1"/>
</dbReference>
<dbReference type="InterPro" id="IPR001307">
    <property type="entry name" value="Thiosulphate_STrfase_CS"/>
</dbReference>
<name>M2U513_9SPHN</name>
<protein>
    <recommendedName>
        <fullName evidence="6">Sulfurtransferase</fullName>
    </recommendedName>
</protein>
<dbReference type="CDD" id="cd01448">
    <property type="entry name" value="TST_Repeat_1"/>
    <property type="match status" value="1"/>
</dbReference>
<reference evidence="9 10" key="1">
    <citation type="journal article" date="2013" name="Genome Announc.">
        <title>Draft Genome Sequence of Strain JLT2015T, Belonging to the Family Sphingomonadaceae of the Alphaproteobacteria.</title>
        <authorList>
            <person name="Tang K."/>
            <person name="Liu K."/>
            <person name="Li S."/>
            <person name="Jiao N."/>
        </authorList>
    </citation>
    <scope>NUCLEOTIDE SEQUENCE [LARGE SCALE GENOMIC DNA]</scope>
    <source>
        <strain evidence="9 10">JLT2015</strain>
    </source>
</reference>
<dbReference type="FunFam" id="3.40.250.10:FF:000001">
    <property type="entry name" value="Sulfurtransferase"/>
    <property type="match status" value="1"/>
</dbReference>
<dbReference type="OrthoDB" id="9781034at2"/>
<dbReference type="NCBIfam" id="NF008557">
    <property type="entry name" value="PRK11493.1"/>
    <property type="match status" value="1"/>
</dbReference>
<organism evidence="9 10">
    <name type="scientific">Pacificimonas flava</name>
    <dbReference type="NCBI Taxonomy" id="1234595"/>
    <lineage>
        <taxon>Bacteria</taxon>
        <taxon>Pseudomonadati</taxon>
        <taxon>Pseudomonadota</taxon>
        <taxon>Alphaproteobacteria</taxon>
        <taxon>Sphingomonadales</taxon>
        <taxon>Sphingosinicellaceae</taxon>
        <taxon>Pacificimonas</taxon>
    </lineage>
</organism>
<dbReference type="PROSITE" id="PS00683">
    <property type="entry name" value="RHODANESE_2"/>
    <property type="match status" value="1"/>
</dbReference>
<keyword evidence="2" id="KW-0963">Cytoplasm</keyword>
<evidence type="ECO:0000256" key="4">
    <source>
        <dbReference type="ARBA" id="ARBA00022737"/>
    </source>
</evidence>
<comment type="catalytic activity">
    <reaction evidence="5">
        <text>2-oxo-3-sulfanylpropanoate + [thioredoxin]-dithiol = [thioredoxin]-disulfide + hydrogen sulfide + pyruvate + H(+)</text>
        <dbReference type="Rhea" id="RHEA:21740"/>
        <dbReference type="Rhea" id="RHEA-COMP:10698"/>
        <dbReference type="Rhea" id="RHEA-COMP:10700"/>
        <dbReference type="ChEBI" id="CHEBI:15361"/>
        <dbReference type="ChEBI" id="CHEBI:15378"/>
        <dbReference type="ChEBI" id="CHEBI:29919"/>
        <dbReference type="ChEBI" id="CHEBI:29950"/>
        <dbReference type="ChEBI" id="CHEBI:50058"/>
        <dbReference type="ChEBI" id="CHEBI:57678"/>
        <dbReference type="EC" id="2.8.1.2"/>
    </reaction>
    <physiologicalReaction direction="left-to-right" evidence="5">
        <dbReference type="Rhea" id="RHEA:21741"/>
    </physiologicalReaction>
</comment>
<dbReference type="EMBL" id="AMRV01000004">
    <property type="protein sequence ID" value="EMD83122.1"/>
    <property type="molecule type" value="Genomic_DNA"/>
</dbReference>
<dbReference type="PATRIC" id="fig|1234595.3.peg.1723"/>
<comment type="caution">
    <text evidence="9">The sequence shown here is derived from an EMBL/GenBank/DDBJ whole genome shotgun (WGS) entry which is preliminary data.</text>
</comment>
<dbReference type="GO" id="GO:0004792">
    <property type="term" value="F:thiosulfate-cyanide sulfurtransferase activity"/>
    <property type="evidence" value="ECO:0007669"/>
    <property type="project" value="InterPro"/>
</dbReference>
<feature type="region of interest" description="Disordered" evidence="7">
    <location>
        <begin position="161"/>
        <end position="198"/>
    </location>
</feature>
<feature type="domain" description="Rhodanese" evidence="8">
    <location>
        <begin position="159"/>
        <end position="273"/>
    </location>
</feature>
<dbReference type="PANTHER" id="PTHR11364">
    <property type="entry name" value="THIOSULFATE SULFERTANSFERASE"/>
    <property type="match status" value="1"/>
</dbReference>
<comment type="subcellular location">
    <subcellularLocation>
        <location evidence="1">Cytoplasm</location>
    </subcellularLocation>
</comment>
<evidence type="ECO:0000256" key="5">
    <source>
        <dbReference type="ARBA" id="ARBA00051793"/>
    </source>
</evidence>
<evidence type="ECO:0000313" key="9">
    <source>
        <dbReference type="EMBL" id="EMD83122.1"/>
    </source>
</evidence>
<evidence type="ECO:0000256" key="7">
    <source>
        <dbReference type="SAM" id="MobiDB-lite"/>
    </source>
</evidence>
<evidence type="ECO:0000256" key="6">
    <source>
        <dbReference type="RuleBase" id="RU000507"/>
    </source>
</evidence>